<dbReference type="RefSeq" id="XP_027202859.1">
    <property type="nucleotide sequence ID" value="XM_027347058.1"/>
</dbReference>
<evidence type="ECO:0000313" key="7">
    <source>
        <dbReference type="Proteomes" id="UP000515146"/>
    </source>
</evidence>
<keyword evidence="4" id="KW-0413">Isomerase</keyword>
<dbReference type="PANTHER" id="PTHR21568">
    <property type="entry name" value="TRNA PSEUDOURIDINE SYNTHASE PUS10"/>
    <property type="match status" value="1"/>
</dbReference>
<comment type="similarity">
    <text evidence="1">Belongs to the pseudouridine synthase Pus10 family.</text>
</comment>
<gene>
    <name evidence="8" type="primary">LOC113796760</name>
</gene>
<dbReference type="InParanoid" id="A0A6P6YDR6"/>
<organism evidence="7 8">
    <name type="scientific">Dermatophagoides pteronyssinus</name>
    <name type="common">European house dust mite</name>
    <dbReference type="NCBI Taxonomy" id="6956"/>
    <lineage>
        <taxon>Eukaryota</taxon>
        <taxon>Metazoa</taxon>
        <taxon>Ecdysozoa</taxon>
        <taxon>Arthropoda</taxon>
        <taxon>Chelicerata</taxon>
        <taxon>Arachnida</taxon>
        <taxon>Acari</taxon>
        <taxon>Acariformes</taxon>
        <taxon>Sarcoptiformes</taxon>
        <taxon>Astigmata</taxon>
        <taxon>Psoroptidia</taxon>
        <taxon>Analgoidea</taxon>
        <taxon>Pyroglyphidae</taxon>
        <taxon>Dermatophagoidinae</taxon>
        <taxon>Dermatophagoides</taxon>
    </lineage>
</organism>
<evidence type="ECO:0000256" key="5">
    <source>
        <dbReference type="SAM" id="MobiDB-lite"/>
    </source>
</evidence>
<dbReference type="InterPro" id="IPR020103">
    <property type="entry name" value="PsdUridine_synth_cat_dom_sf"/>
</dbReference>
<sequence>MKEGLQVQQDQNDLEAQETKAEIKNEENLEDQKTKKIKKNNIENVQIIPSGREDVDVCMIGTGRPFLLAVKDYFSLDFSPINRAIEELNENEEKHLYIFDLNFLGSGFKLFPKLKKAFHDEIEKKQKIYLALVTFENSITEDDVQKFNKNFSKNTIDCVPRGLAFETFEPVLTVNQDTPCRVLPRRTVMCRGKKIYALKLTYVCENLCTLMIWAQSGTYIKEFVTGNFRRTSPSLSSLTKNNCDIIQLNVIAVF</sequence>
<dbReference type="Proteomes" id="UP000515146">
    <property type="component" value="Unplaced"/>
</dbReference>
<dbReference type="Gene3D" id="3.30.70.3190">
    <property type="match status" value="1"/>
</dbReference>
<dbReference type="KEGG" id="dpte:113796760"/>
<evidence type="ECO:0000256" key="1">
    <source>
        <dbReference type="ARBA" id="ARBA00009652"/>
    </source>
</evidence>
<reference evidence="8" key="1">
    <citation type="submission" date="2025-08" db="UniProtKB">
        <authorList>
            <consortium name="RefSeq"/>
        </authorList>
    </citation>
    <scope>IDENTIFICATION</scope>
    <source>
        <strain evidence="8">Airmid</strain>
    </source>
</reference>
<proteinExistence type="inferred from homology"/>
<keyword evidence="7" id="KW-1185">Reference proteome</keyword>
<feature type="domain" description="Pus10-like C-terminal" evidence="6">
    <location>
        <begin position="27"/>
        <end position="253"/>
    </location>
</feature>
<evidence type="ECO:0000259" key="6">
    <source>
        <dbReference type="Pfam" id="PF21238"/>
    </source>
</evidence>
<dbReference type="AlphaFoldDB" id="A0A6P6YDR6"/>
<accession>A0A6P6YDR6</accession>
<evidence type="ECO:0000256" key="2">
    <source>
        <dbReference type="ARBA" id="ARBA00012787"/>
    </source>
</evidence>
<dbReference type="GO" id="GO:0160148">
    <property type="term" value="F:tRNA pseudouridine(55) synthase activity"/>
    <property type="evidence" value="ECO:0007669"/>
    <property type="project" value="UniProtKB-EC"/>
</dbReference>
<evidence type="ECO:0000256" key="4">
    <source>
        <dbReference type="ARBA" id="ARBA00023235"/>
    </source>
</evidence>
<dbReference type="InterPro" id="IPR048741">
    <property type="entry name" value="Pus10-like_C"/>
</dbReference>
<dbReference type="GO" id="GO:0031119">
    <property type="term" value="P:tRNA pseudouridine synthesis"/>
    <property type="evidence" value="ECO:0007669"/>
    <property type="project" value="TreeGrafter"/>
</dbReference>
<dbReference type="GO" id="GO:0003723">
    <property type="term" value="F:RNA binding"/>
    <property type="evidence" value="ECO:0007669"/>
    <property type="project" value="InterPro"/>
</dbReference>
<name>A0A6P6YDR6_DERPT</name>
<protein>
    <recommendedName>
        <fullName evidence="2">tRNA pseudouridine(55) synthase</fullName>
        <ecNumber evidence="2">5.4.99.25</ecNumber>
    </recommendedName>
</protein>
<dbReference type="EC" id="5.4.99.25" evidence="2"/>
<keyword evidence="3" id="KW-0819">tRNA processing</keyword>
<feature type="region of interest" description="Disordered" evidence="5">
    <location>
        <begin position="1"/>
        <end position="32"/>
    </location>
</feature>
<dbReference type="OrthoDB" id="271937at2759"/>
<dbReference type="PANTHER" id="PTHR21568:SF0">
    <property type="entry name" value="TRNA PSEUDOURIDINE SYNTHASE PUS10"/>
    <property type="match status" value="1"/>
</dbReference>
<dbReference type="SUPFAM" id="SSF55120">
    <property type="entry name" value="Pseudouridine synthase"/>
    <property type="match status" value="1"/>
</dbReference>
<dbReference type="InterPro" id="IPR039894">
    <property type="entry name" value="Pus10-like"/>
</dbReference>
<dbReference type="Pfam" id="PF21238">
    <property type="entry name" value="Pus10_C"/>
    <property type="match status" value="1"/>
</dbReference>
<feature type="compositionally biased region" description="Basic and acidic residues" evidence="5">
    <location>
        <begin position="17"/>
        <end position="32"/>
    </location>
</feature>
<evidence type="ECO:0000313" key="8">
    <source>
        <dbReference type="RefSeq" id="XP_027202859.1"/>
    </source>
</evidence>
<feature type="compositionally biased region" description="Polar residues" evidence="5">
    <location>
        <begin position="1"/>
        <end position="11"/>
    </location>
</feature>
<evidence type="ECO:0000256" key="3">
    <source>
        <dbReference type="ARBA" id="ARBA00022694"/>
    </source>
</evidence>